<dbReference type="CDD" id="cd12797">
    <property type="entry name" value="M23_peptidase"/>
    <property type="match status" value="1"/>
</dbReference>
<dbReference type="PANTHER" id="PTHR21666">
    <property type="entry name" value="PEPTIDASE-RELATED"/>
    <property type="match status" value="1"/>
</dbReference>
<evidence type="ECO:0000256" key="2">
    <source>
        <dbReference type="SAM" id="MobiDB-lite"/>
    </source>
</evidence>
<dbReference type="Gene3D" id="2.70.70.10">
    <property type="entry name" value="Glucose Permease (Domain IIA)"/>
    <property type="match status" value="1"/>
</dbReference>
<evidence type="ECO:0000313" key="4">
    <source>
        <dbReference type="EMBL" id="SMO95552.1"/>
    </source>
</evidence>
<dbReference type="Proteomes" id="UP000317484">
    <property type="component" value="Unassembled WGS sequence"/>
</dbReference>
<feature type="coiled-coil region" evidence="1">
    <location>
        <begin position="90"/>
        <end position="166"/>
    </location>
</feature>
<dbReference type="AlphaFoldDB" id="A0A521FH80"/>
<dbReference type="EMBL" id="FXTJ01000009">
    <property type="protein sequence ID" value="SMO95552.1"/>
    <property type="molecule type" value="Genomic_DNA"/>
</dbReference>
<protein>
    <submittedName>
        <fullName evidence="4">Peptidase family M23</fullName>
    </submittedName>
</protein>
<feature type="domain" description="M23ase beta-sheet core" evidence="3">
    <location>
        <begin position="332"/>
        <end position="421"/>
    </location>
</feature>
<feature type="coiled-coil region" evidence="1">
    <location>
        <begin position="251"/>
        <end position="285"/>
    </location>
</feature>
<dbReference type="SUPFAM" id="SSF51261">
    <property type="entry name" value="Duplicated hybrid motif"/>
    <property type="match status" value="1"/>
</dbReference>
<dbReference type="InterPro" id="IPR050570">
    <property type="entry name" value="Cell_wall_metabolism_enzyme"/>
</dbReference>
<proteinExistence type="predicted"/>
<keyword evidence="5" id="KW-1185">Reference proteome</keyword>
<dbReference type="GO" id="GO:0004222">
    <property type="term" value="F:metalloendopeptidase activity"/>
    <property type="evidence" value="ECO:0007669"/>
    <property type="project" value="TreeGrafter"/>
</dbReference>
<dbReference type="InterPro" id="IPR011055">
    <property type="entry name" value="Dup_hybrid_motif"/>
</dbReference>
<keyword evidence="1" id="KW-0175">Coiled coil</keyword>
<gene>
    <name evidence="4" type="ORF">SAMN06273567_1092</name>
</gene>
<evidence type="ECO:0000256" key="1">
    <source>
        <dbReference type="SAM" id="Coils"/>
    </source>
</evidence>
<accession>A0A521FH80</accession>
<evidence type="ECO:0000313" key="5">
    <source>
        <dbReference type="Proteomes" id="UP000317484"/>
    </source>
</evidence>
<dbReference type="InterPro" id="IPR016047">
    <property type="entry name" value="M23ase_b-sheet_dom"/>
</dbReference>
<feature type="compositionally biased region" description="Basic and acidic residues" evidence="2">
    <location>
        <begin position="11"/>
        <end position="24"/>
    </location>
</feature>
<dbReference type="PANTHER" id="PTHR21666:SF270">
    <property type="entry name" value="MUREIN HYDROLASE ACTIVATOR ENVC"/>
    <property type="match status" value="1"/>
</dbReference>
<feature type="region of interest" description="Disordered" evidence="2">
    <location>
        <begin position="1"/>
        <end position="31"/>
    </location>
</feature>
<sequence length="444" mass="45380">MGVPGTVAPAESRRGHGARPDGRALTRQADARKRRSAVLATLHHRTARPASSRRLRRTVLAAGAAALLLAAPAPALATPADDVAAAQAAEQELMAEVGRIQGEVTAAEEQLQRMTVEAEAAADAALVAQAELASAQAAAAVAAAELQAARDAVAAAQDEVVELGREAYMGASVDVGTTAAVLLDSEGPREVLERAATLDLLGTQRAETLQQYELLETQEAEADAAARAAVAERDAAAAAAAEAQAAADARLADAQADYDALAADKARLDEQLRAAEVELLRLRGIADAEAAWQAQQEAERAAAVNVVSSGGGGIAPTSGRVTSCYGARWGTMHYGVDIAAPIGTPIFAPSGGVVLQAGPASGFGQAVYVQHDDGSITLYGHVNQFFVSAGQVVSAGQQIAEVGNKGQSTGPHLHFEVHEGGLYASRVNPMPWLEAHGVSLGGGC</sequence>
<reference evidence="4 5" key="1">
    <citation type="submission" date="2017-05" db="EMBL/GenBank/DDBJ databases">
        <authorList>
            <person name="Varghese N."/>
            <person name="Submissions S."/>
        </authorList>
    </citation>
    <scope>NUCLEOTIDE SEQUENCE [LARGE SCALE GENOMIC DNA]</scope>
    <source>
        <strain evidence="4 5">DSM 46834</strain>
    </source>
</reference>
<name>A0A521FH80_9ACTN</name>
<evidence type="ECO:0000259" key="3">
    <source>
        <dbReference type="Pfam" id="PF01551"/>
    </source>
</evidence>
<organism evidence="4 5">
    <name type="scientific">Geodermatophilus aquaeductus</name>
    <dbReference type="NCBI Taxonomy" id="1564161"/>
    <lineage>
        <taxon>Bacteria</taxon>
        <taxon>Bacillati</taxon>
        <taxon>Actinomycetota</taxon>
        <taxon>Actinomycetes</taxon>
        <taxon>Geodermatophilales</taxon>
        <taxon>Geodermatophilaceae</taxon>
        <taxon>Geodermatophilus</taxon>
    </lineage>
</organism>
<dbReference type="Pfam" id="PF01551">
    <property type="entry name" value="Peptidase_M23"/>
    <property type="match status" value="1"/>
</dbReference>